<dbReference type="PANTHER" id="PTHR13211:SF0">
    <property type="entry name" value="TELOMERASE CAJAL BODY PROTEIN 1"/>
    <property type="match status" value="1"/>
</dbReference>
<dbReference type="AlphaFoldDB" id="A0A6A1UZI1"/>
<dbReference type="EMBL" id="RXIC02000025">
    <property type="protein sequence ID" value="KAB1205844.1"/>
    <property type="molecule type" value="Genomic_DNA"/>
</dbReference>
<dbReference type="InterPro" id="IPR036322">
    <property type="entry name" value="WD40_repeat_dom_sf"/>
</dbReference>
<accession>A0A6A1UZI1</accession>
<sequence length="204" mass="22961">MSATEVTSEEEENHQTPIQFVDSTQPAQGEYSQPVIRFDVPPHRTYYVYQQFRTGSNHKQLFERRQMLCCTYRACDAMDKISAAFSVAFNHTGTKIFAGYNKAVWAFELHRPGIISALDFCPTHTGLLALGSYGHTTAIYTEEIMELLHVLHGQEGGITDVMRSASVWSFSVVSMVENDADMNGSHFNSLSECENQHKDPQLIS</sequence>
<reference evidence="2 3" key="1">
    <citation type="journal article" date="2019" name="Plant Biotechnol. J.">
        <title>The red bayberry genome and genetic basis of sex determination.</title>
        <authorList>
            <person name="Jia H.M."/>
            <person name="Jia H.J."/>
            <person name="Cai Q.L."/>
            <person name="Wang Y."/>
            <person name="Zhao H.B."/>
            <person name="Yang W.F."/>
            <person name="Wang G.Y."/>
            <person name="Li Y.H."/>
            <person name="Zhan D.L."/>
            <person name="Shen Y.T."/>
            <person name="Niu Q.F."/>
            <person name="Chang L."/>
            <person name="Qiu J."/>
            <person name="Zhao L."/>
            <person name="Xie H.B."/>
            <person name="Fu W.Y."/>
            <person name="Jin J."/>
            <person name="Li X.W."/>
            <person name="Jiao Y."/>
            <person name="Zhou C.C."/>
            <person name="Tu T."/>
            <person name="Chai C.Y."/>
            <person name="Gao J.L."/>
            <person name="Fan L.J."/>
            <person name="van de Weg E."/>
            <person name="Wang J.Y."/>
            <person name="Gao Z.S."/>
        </authorList>
    </citation>
    <scope>NUCLEOTIDE SEQUENCE [LARGE SCALE GENOMIC DNA]</scope>
    <source>
        <tissue evidence="2">Leaves</tissue>
    </source>
</reference>
<dbReference type="SUPFAM" id="SSF50978">
    <property type="entry name" value="WD40 repeat-like"/>
    <property type="match status" value="1"/>
</dbReference>
<dbReference type="Proteomes" id="UP000516437">
    <property type="component" value="Chromosome 7"/>
</dbReference>
<name>A0A6A1UZI1_9ROSI</name>
<gene>
    <name evidence="2" type="ORF">CJ030_MR7G027971</name>
</gene>
<keyword evidence="3" id="KW-1185">Reference proteome</keyword>
<protein>
    <submittedName>
        <fullName evidence="2">Telomerase Cajal body protein 1</fullName>
    </submittedName>
</protein>
<organism evidence="2 3">
    <name type="scientific">Morella rubra</name>
    <name type="common">Chinese bayberry</name>
    <dbReference type="NCBI Taxonomy" id="262757"/>
    <lineage>
        <taxon>Eukaryota</taxon>
        <taxon>Viridiplantae</taxon>
        <taxon>Streptophyta</taxon>
        <taxon>Embryophyta</taxon>
        <taxon>Tracheophyta</taxon>
        <taxon>Spermatophyta</taxon>
        <taxon>Magnoliopsida</taxon>
        <taxon>eudicotyledons</taxon>
        <taxon>Gunneridae</taxon>
        <taxon>Pentapetalae</taxon>
        <taxon>rosids</taxon>
        <taxon>fabids</taxon>
        <taxon>Fagales</taxon>
        <taxon>Myricaceae</taxon>
        <taxon>Morella</taxon>
    </lineage>
</organism>
<dbReference type="InterPro" id="IPR051150">
    <property type="entry name" value="SWT21/TCAB1_mRNA_Telomere"/>
</dbReference>
<dbReference type="PANTHER" id="PTHR13211">
    <property type="entry name" value="TELOMERASE CAJAL BODY PROTEIN 1"/>
    <property type="match status" value="1"/>
</dbReference>
<comment type="caution">
    <text evidence="2">The sequence shown here is derived from an EMBL/GenBank/DDBJ whole genome shotgun (WGS) entry which is preliminary data.</text>
</comment>
<feature type="compositionally biased region" description="Polar residues" evidence="1">
    <location>
        <begin position="15"/>
        <end position="27"/>
    </location>
</feature>
<evidence type="ECO:0000256" key="1">
    <source>
        <dbReference type="SAM" id="MobiDB-lite"/>
    </source>
</evidence>
<proteinExistence type="predicted"/>
<dbReference type="OrthoDB" id="239865at2759"/>
<evidence type="ECO:0000313" key="2">
    <source>
        <dbReference type="EMBL" id="KAB1205844.1"/>
    </source>
</evidence>
<evidence type="ECO:0000313" key="3">
    <source>
        <dbReference type="Proteomes" id="UP000516437"/>
    </source>
</evidence>
<feature type="region of interest" description="Disordered" evidence="1">
    <location>
        <begin position="1"/>
        <end position="27"/>
    </location>
</feature>